<evidence type="ECO:0000313" key="1">
    <source>
        <dbReference type="EMBL" id="MED6203411.1"/>
    </source>
</evidence>
<keyword evidence="2" id="KW-1185">Reference proteome</keyword>
<accession>A0ABU6Y1I3</accession>
<organism evidence="1 2">
    <name type="scientific">Stylosanthes scabra</name>
    <dbReference type="NCBI Taxonomy" id="79078"/>
    <lineage>
        <taxon>Eukaryota</taxon>
        <taxon>Viridiplantae</taxon>
        <taxon>Streptophyta</taxon>
        <taxon>Embryophyta</taxon>
        <taxon>Tracheophyta</taxon>
        <taxon>Spermatophyta</taxon>
        <taxon>Magnoliopsida</taxon>
        <taxon>eudicotyledons</taxon>
        <taxon>Gunneridae</taxon>
        <taxon>Pentapetalae</taxon>
        <taxon>rosids</taxon>
        <taxon>fabids</taxon>
        <taxon>Fabales</taxon>
        <taxon>Fabaceae</taxon>
        <taxon>Papilionoideae</taxon>
        <taxon>50 kb inversion clade</taxon>
        <taxon>dalbergioids sensu lato</taxon>
        <taxon>Dalbergieae</taxon>
        <taxon>Pterocarpus clade</taxon>
        <taxon>Stylosanthes</taxon>
    </lineage>
</organism>
<dbReference type="EMBL" id="JASCZI010223560">
    <property type="protein sequence ID" value="MED6203411.1"/>
    <property type="molecule type" value="Genomic_DNA"/>
</dbReference>
<name>A0ABU6Y1I3_9FABA</name>
<feature type="non-terminal residue" evidence="1">
    <location>
        <position position="1"/>
    </location>
</feature>
<dbReference type="Proteomes" id="UP001341840">
    <property type="component" value="Unassembled WGS sequence"/>
</dbReference>
<gene>
    <name evidence="1" type="ORF">PIB30_115249</name>
</gene>
<reference evidence="1 2" key="1">
    <citation type="journal article" date="2023" name="Plants (Basel)">
        <title>Bridging the Gap: Combining Genomics and Transcriptomics Approaches to Understand Stylosanthes scabra, an Orphan Legume from the Brazilian Caatinga.</title>
        <authorList>
            <person name="Ferreira-Neto J.R.C."/>
            <person name="da Silva M.D."/>
            <person name="Binneck E."/>
            <person name="de Melo N.F."/>
            <person name="da Silva R.H."/>
            <person name="de Melo A.L.T.M."/>
            <person name="Pandolfi V."/>
            <person name="Bustamante F.O."/>
            <person name="Brasileiro-Vidal A.C."/>
            <person name="Benko-Iseppon A.M."/>
        </authorList>
    </citation>
    <scope>NUCLEOTIDE SEQUENCE [LARGE SCALE GENOMIC DNA]</scope>
    <source>
        <tissue evidence="1">Leaves</tissue>
    </source>
</reference>
<evidence type="ECO:0000313" key="2">
    <source>
        <dbReference type="Proteomes" id="UP001341840"/>
    </source>
</evidence>
<sequence>DHTQGAETDYSTRLATNQKLDGVLRELCIPEATWKLGTGQNPGYVYRANPIPEEDLHLYYNQQVAFFGQFFESNPQVE</sequence>
<comment type="caution">
    <text evidence="1">The sequence shown here is derived from an EMBL/GenBank/DDBJ whole genome shotgun (WGS) entry which is preliminary data.</text>
</comment>
<protein>
    <submittedName>
        <fullName evidence="1">Uncharacterized protein</fullName>
    </submittedName>
</protein>
<proteinExistence type="predicted"/>